<gene>
    <name evidence="7" type="ORF">V6N11_060428</name>
</gene>
<dbReference type="InterPro" id="IPR013083">
    <property type="entry name" value="Znf_RING/FYVE/PHD"/>
</dbReference>
<proteinExistence type="predicted"/>
<dbReference type="EMBL" id="JBBPBN010000034">
    <property type="protein sequence ID" value="KAK9002850.1"/>
    <property type="molecule type" value="Genomic_DNA"/>
</dbReference>
<evidence type="ECO:0000259" key="6">
    <source>
        <dbReference type="PROSITE" id="PS50089"/>
    </source>
</evidence>
<evidence type="ECO:0000256" key="5">
    <source>
        <dbReference type="SAM" id="Phobius"/>
    </source>
</evidence>
<sequence length="389" mass="43621">MFSRLDSVPITHPAQIHRFQDKWTRFIPPMALWICVSVLLRCGTFGDRLIVLGPSTCRLMKATSVFAERVEVRDESGKGALVYEFLDKPELSKEVNWSSSSFFVVELYGQKGYSLWLNKGSKISVRWATQTSRLDKTEAIMIKGGMESMMPIIPFPFDGLFLNEAEIGKEAEFTIDEDDKYYVGMINSNPIRTVMAFNLSVTSKVYDVSKARSMCPTLNGTCRFDLPFPNTQYVVVAAADNADIDGRYVKLSFVALVVSYIALLALFIIVMLLVLKALGACNCEETEVSTMFGPETVPILSEKPAGLTYGTATEEGNNDETGSSNGSSEDLYDAKLCVVCYDEQHNCFFVPCGHYAICYECAKRIVEEDNKMCPICRRVIYRVRRLFSP</sequence>
<evidence type="ECO:0000256" key="1">
    <source>
        <dbReference type="ARBA" id="ARBA00022723"/>
    </source>
</evidence>
<dbReference type="SMART" id="SM00184">
    <property type="entry name" value="RING"/>
    <property type="match status" value="1"/>
</dbReference>
<keyword evidence="2 4" id="KW-0863">Zinc-finger</keyword>
<accession>A0ABR2QQ94</accession>
<keyword evidence="5" id="KW-0812">Transmembrane</keyword>
<name>A0ABR2QQ94_9ROSI</name>
<feature type="domain" description="RING-type" evidence="6">
    <location>
        <begin position="337"/>
        <end position="377"/>
    </location>
</feature>
<keyword evidence="5" id="KW-1133">Transmembrane helix</keyword>
<dbReference type="Pfam" id="PF16040">
    <property type="entry name" value="APD1-4_N"/>
    <property type="match status" value="1"/>
</dbReference>
<comment type="caution">
    <text evidence="7">The sequence shown here is derived from an EMBL/GenBank/DDBJ whole genome shotgun (WGS) entry which is preliminary data.</text>
</comment>
<feature type="transmembrane region" description="Helical" evidence="5">
    <location>
        <begin position="253"/>
        <end position="275"/>
    </location>
</feature>
<dbReference type="InterPro" id="IPR032008">
    <property type="entry name" value="APD1-4_N"/>
</dbReference>
<evidence type="ECO:0000256" key="2">
    <source>
        <dbReference type="ARBA" id="ARBA00022771"/>
    </source>
</evidence>
<evidence type="ECO:0000256" key="3">
    <source>
        <dbReference type="ARBA" id="ARBA00022833"/>
    </source>
</evidence>
<dbReference type="SUPFAM" id="SSF57850">
    <property type="entry name" value="RING/U-box"/>
    <property type="match status" value="1"/>
</dbReference>
<evidence type="ECO:0000256" key="4">
    <source>
        <dbReference type="PROSITE-ProRule" id="PRU00175"/>
    </source>
</evidence>
<dbReference type="PANTHER" id="PTHR46858:SF6">
    <property type="entry name" value="LIGASE, PUTATIVE-RELATED"/>
    <property type="match status" value="1"/>
</dbReference>
<dbReference type="InterPro" id="IPR001841">
    <property type="entry name" value="Znf_RING"/>
</dbReference>
<keyword evidence="8" id="KW-1185">Reference proteome</keyword>
<dbReference type="InterPro" id="IPR032010">
    <property type="entry name" value="APD1-4_M"/>
</dbReference>
<dbReference type="Gene3D" id="3.30.40.10">
    <property type="entry name" value="Zinc/RING finger domain, C3HC4 (zinc finger)"/>
    <property type="match status" value="1"/>
</dbReference>
<keyword evidence="5" id="KW-0472">Membrane</keyword>
<keyword evidence="1" id="KW-0479">Metal-binding</keyword>
<evidence type="ECO:0000313" key="7">
    <source>
        <dbReference type="EMBL" id="KAK9002850.1"/>
    </source>
</evidence>
<dbReference type="PROSITE" id="PS50089">
    <property type="entry name" value="ZF_RING_2"/>
    <property type="match status" value="1"/>
</dbReference>
<organism evidence="7 8">
    <name type="scientific">Hibiscus sabdariffa</name>
    <name type="common">roselle</name>
    <dbReference type="NCBI Taxonomy" id="183260"/>
    <lineage>
        <taxon>Eukaryota</taxon>
        <taxon>Viridiplantae</taxon>
        <taxon>Streptophyta</taxon>
        <taxon>Embryophyta</taxon>
        <taxon>Tracheophyta</taxon>
        <taxon>Spermatophyta</taxon>
        <taxon>Magnoliopsida</taxon>
        <taxon>eudicotyledons</taxon>
        <taxon>Gunneridae</taxon>
        <taxon>Pentapetalae</taxon>
        <taxon>rosids</taxon>
        <taxon>malvids</taxon>
        <taxon>Malvales</taxon>
        <taxon>Malvaceae</taxon>
        <taxon>Malvoideae</taxon>
        <taxon>Hibiscus</taxon>
    </lineage>
</organism>
<evidence type="ECO:0000313" key="8">
    <source>
        <dbReference type="Proteomes" id="UP001396334"/>
    </source>
</evidence>
<protein>
    <recommendedName>
        <fullName evidence="6">RING-type domain-containing protein</fullName>
    </recommendedName>
</protein>
<dbReference type="Proteomes" id="UP001396334">
    <property type="component" value="Unassembled WGS sequence"/>
</dbReference>
<reference evidence="7 8" key="1">
    <citation type="journal article" date="2024" name="G3 (Bethesda)">
        <title>Genome assembly of Hibiscus sabdariffa L. provides insights into metabolisms of medicinal natural products.</title>
        <authorList>
            <person name="Kim T."/>
        </authorList>
    </citation>
    <scope>NUCLEOTIDE SEQUENCE [LARGE SCALE GENOMIC DNA]</scope>
    <source>
        <strain evidence="7">TK-2024</strain>
        <tissue evidence="7">Old leaves</tissue>
    </source>
</reference>
<dbReference type="PANTHER" id="PTHR46858">
    <property type="entry name" value="OS05G0521000 PROTEIN"/>
    <property type="match status" value="1"/>
</dbReference>
<dbReference type="Pfam" id="PF16041">
    <property type="entry name" value="APD1-4_M"/>
    <property type="match status" value="1"/>
</dbReference>
<dbReference type="Pfam" id="PF13920">
    <property type="entry name" value="zf-C3HC4_3"/>
    <property type="match status" value="1"/>
</dbReference>
<keyword evidence="3" id="KW-0862">Zinc</keyword>